<feature type="domain" description="Glutamine amidotransferase" evidence="10">
    <location>
        <begin position="191"/>
        <end position="388"/>
    </location>
</feature>
<comment type="catalytic activity">
    <reaction evidence="9">
        <text>UTP + L-glutamine + ATP + H2O = CTP + L-glutamate + ADP + phosphate + 2 H(+)</text>
        <dbReference type="Rhea" id="RHEA:26426"/>
        <dbReference type="ChEBI" id="CHEBI:15377"/>
        <dbReference type="ChEBI" id="CHEBI:15378"/>
        <dbReference type="ChEBI" id="CHEBI:29985"/>
        <dbReference type="ChEBI" id="CHEBI:30616"/>
        <dbReference type="ChEBI" id="CHEBI:37563"/>
        <dbReference type="ChEBI" id="CHEBI:43474"/>
        <dbReference type="ChEBI" id="CHEBI:46398"/>
        <dbReference type="ChEBI" id="CHEBI:58359"/>
        <dbReference type="ChEBI" id="CHEBI:456216"/>
        <dbReference type="EC" id="6.3.4.2"/>
    </reaction>
</comment>
<reference evidence="11 12" key="1">
    <citation type="submission" date="2019-03" db="EMBL/GenBank/DDBJ databases">
        <title>Genomic Encyclopedia of Type Strains, Phase IV (KMG-IV): sequencing the most valuable type-strain genomes for metagenomic binning, comparative biology and taxonomic classification.</title>
        <authorList>
            <person name="Goeker M."/>
        </authorList>
    </citation>
    <scope>NUCLEOTIDE SEQUENCE [LARGE SCALE GENOMIC DNA]</scope>
    <source>
        <strain evidence="11 12">DSM 19580</strain>
    </source>
</reference>
<accession>A0A4R3YQH8</accession>
<evidence type="ECO:0000313" key="11">
    <source>
        <dbReference type="EMBL" id="TCV95175.1"/>
    </source>
</evidence>
<organism evidence="11 12">
    <name type="scientific">Biostraticola tofi</name>
    <dbReference type="NCBI Taxonomy" id="466109"/>
    <lineage>
        <taxon>Bacteria</taxon>
        <taxon>Pseudomonadati</taxon>
        <taxon>Pseudomonadota</taxon>
        <taxon>Gammaproteobacteria</taxon>
        <taxon>Enterobacterales</taxon>
        <taxon>Bruguierivoracaceae</taxon>
        <taxon>Biostraticola</taxon>
    </lineage>
</organism>
<dbReference type="InterPro" id="IPR004468">
    <property type="entry name" value="CTP_synthase"/>
</dbReference>
<dbReference type="RefSeq" id="WP_131865862.1">
    <property type="nucleotide sequence ID" value="NZ_SMCR01000006.1"/>
</dbReference>
<evidence type="ECO:0000256" key="7">
    <source>
        <dbReference type="ARBA" id="ARBA00022962"/>
    </source>
</evidence>
<dbReference type="EMBL" id="SMCR01000006">
    <property type="protein sequence ID" value="TCV95175.1"/>
    <property type="molecule type" value="Genomic_DNA"/>
</dbReference>
<dbReference type="GO" id="GO:0044210">
    <property type="term" value="P:'de novo' CTP biosynthetic process"/>
    <property type="evidence" value="ECO:0007669"/>
    <property type="project" value="UniProtKB-UniPathway"/>
</dbReference>
<dbReference type="Proteomes" id="UP000295719">
    <property type="component" value="Unassembled WGS sequence"/>
</dbReference>
<evidence type="ECO:0000256" key="8">
    <source>
        <dbReference type="ARBA" id="ARBA00022975"/>
    </source>
</evidence>
<keyword evidence="5" id="KW-0547">Nucleotide-binding</keyword>
<dbReference type="EC" id="6.3.4.2" evidence="3"/>
<dbReference type="GO" id="GO:0042802">
    <property type="term" value="F:identical protein binding"/>
    <property type="evidence" value="ECO:0007669"/>
    <property type="project" value="TreeGrafter"/>
</dbReference>
<dbReference type="GO" id="GO:0003883">
    <property type="term" value="F:CTP synthase activity"/>
    <property type="evidence" value="ECO:0007669"/>
    <property type="project" value="UniProtKB-EC"/>
</dbReference>
<dbReference type="Gene3D" id="3.40.50.880">
    <property type="match status" value="1"/>
</dbReference>
<name>A0A4R3YQH8_9GAMM</name>
<comment type="caution">
    <text evidence="11">The sequence shown here is derived from an EMBL/GenBank/DDBJ whole genome shotgun (WGS) entry which is preliminary data.</text>
</comment>
<evidence type="ECO:0000256" key="2">
    <source>
        <dbReference type="ARBA" id="ARBA00007533"/>
    </source>
</evidence>
<evidence type="ECO:0000256" key="6">
    <source>
        <dbReference type="ARBA" id="ARBA00022840"/>
    </source>
</evidence>
<evidence type="ECO:0000256" key="5">
    <source>
        <dbReference type="ARBA" id="ARBA00022741"/>
    </source>
</evidence>
<dbReference type="AlphaFoldDB" id="A0A4R3YQH8"/>
<dbReference type="PROSITE" id="PS51273">
    <property type="entry name" value="GATASE_TYPE_1"/>
    <property type="match status" value="1"/>
</dbReference>
<evidence type="ECO:0000256" key="3">
    <source>
        <dbReference type="ARBA" id="ARBA00012291"/>
    </source>
</evidence>
<evidence type="ECO:0000256" key="1">
    <source>
        <dbReference type="ARBA" id="ARBA00005171"/>
    </source>
</evidence>
<dbReference type="GO" id="GO:0019856">
    <property type="term" value="P:pyrimidine nucleobase biosynthetic process"/>
    <property type="evidence" value="ECO:0007669"/>
    <property type="project" value="TreeGrafter"/>
</dbReference>
<dbReference type="UniPathway" id="UPA00159">
    <property type="reaction ID" value="UER00277"/>
</dbReference>
<evidence type="ECO:0000259" key="10">
    <source>
        <dbReference type="Pfam" id="PF00117"/>
    </source>
</evidence>
<protein>
    <recommendedName>
        <fullName evidence="3">CTP synthase (glutamine hydrolyzing)</fullName>
        <ecNumber evidence="3">6.3.4.2</ecNumber>
    </recommendedName>
</protein>
<comment type="pathway">
    <text evidence="1">Pyrimidine metabolism; CTP biosynthesis via de novo pathway; CTP from UDP: step 2/2.</text>
</comment>
<dbReference type="Pfam" id="PF00117">
    <property type="entry name" value="GATase"/>
    <property type="match status" value="1"/>
</dbReference>
<dbReference type="GO" id="GO:0005524">
    <property type="term" value="F:ATP binding"/>
    <property type="evidence" value="ECO:0007669"/>
    <property type="project" value="UniProtKB-KW"/>
</dbReference>
<sequence length="406" mass="43264">MALIFVKDDATEPARYGAMAAILAARLAIPLVHLEVDWRHSAYADACQHVIGEGKLTGSGLLWAERLLGGSAGQATGLKTLLADAATGFRVVVLAAHSGNTLDQLISMAKAQRIDYQLLTIRDTRQGLAFSRGQQTDVSLGYWRRDRFGRWINTPESVPAGLPLRIALIGARDHQFSAYPATLAALGDASDQLAIPVEVVFADPLALEQQAEAQLAGVDGLLLPGGAAMENVRGQISAARYGLRHNIPTLGLCLGMQTMTTALCQRMLGSTQANLAESDPLAAIKTFVPLAETPGHPHHRLGDDLMLTRPGTLAARLMGPRCTLRYNHRYQLAPSLKEGLGQHGLIISGTDTSGTIADIIECQSHRFYMGAQGHPELSSASGKAHPLLLALISAAQDYRQPAAGRG</sequence>
<dbReference type="PANTHER" id="PTHR11550:SF0">
    <property type="entry name" value="CTP SYNTHASE-RELATED"/>
    <property type="match status" value="1"/>
</dbReference>
<dbReference type="PANTHER" id="PTHR11550">
    <property type="entry name" value="CTP SYNTHASE"/>
    <property type="match status" value="1"/>
</dbReference>
<dbReference type="SUPFAM" id="SSF52317">
    <property type="entry name" value="Class I glutamine amidotransferase-like"/>
    <property type="match status" value="1"/>
</dbReference>
<keyword evidence="8" id="KW-0665">Pyrimidine biosynthesis</keyword>
<evidence type="ECO:0000256" key="4">
    <source>
        <dbReference type="ARBA" id="ARBA00022598"/>
    </source>
</evidence>
<dbReference type="OrthoDB" id="9813383at2"/>
<gene>
    <name evidence="11" type="ORF">EDC52_106106</name>
</gene>
<keyword evidence="12" id="KW-1185">Reference proteome</keyword>
<comment type="similarity">
    <text evidence="2">Belongs to the CTP synthase family.</text>
</comment>
<evidence type="ECO:0000313" key="12">
    <source>
        <dbReference type="Proteomes" id="UP000295719"/>
    </source>
</evidence>
<keyword evidence="4" id="KW-0436">Ligase</keyword>
<proteinExistence type="inferred from homology"/>
<evidence type="ECO:0000256" key="9">
    <source>
        <dbReference type="ARBA" id="ARBA00047781"/>
    </source>
</evidence>
<dbReference type="InterPro" id="IPR017926">
    <property type="entry name" value="GATASE"/>
</dbReference>
<keyword evidence="6" id="KW-0067">ATP-binding</keyword>
<keyword evidence="7" id="KW-0315">Glutamine amidotransferase</keyword>
<dbReference type="InterPro" id="IPR029062">
    <property type="entry name" value="Class_I_gatase-like"/>
</dbReference>